<name>A0A9P6VWR8_RHOMI</name>
<proteinExistence type="predicted"/>
<feature type="region of interest" description="Disordered" evidence="2">
    <location>
        <begin position="76"/>
        <end position="152"/>
    </location>
</feature>
<feature type="compositionally biased region" description="Low complexity" evidence="2">
    <location>
        <begin position="352"/>
        <end position="379"/>
    </location>
</feature>
<sequence>MSHAQTKATTLQLSRILAHQARLQQHGTAQYGPPAPVHLVKQLAKDTQAFDAVCRSVEQRVLRAIAVLEREVRRAKGVAVSPPPAPAANDDNGPRQDDLAMPFALPPSTSATAPTTVEAPSAATTSTMQIDLTDEKSSPEAAPTTSSTTAGAASSLLSEMDLSLPFQLPPSSSSTNAAPVPSAPPPSSSTSTAAAAASSSAPLSSDVNNNLGDTTSMTAFPDSTADDIDALLSSLNMPAFSSASASSASLSHTGPNAPFSTSSSTIVAPTFGEDDYASLLLDPSLANNNHDGGSGAGGGGGGGAGSAAHGQATGLGLGLGLDVAPPAVGTVTGGGGSSNGGGAGSSSGGTGTSAPGSSGSAATTTTTNTAATSGTTTRPTPAPAPAPAATAIPASEEFDFSSFDFASLGLAPPPPPSSSSMGGSSSAVPAGASDLDFSILTSGSGTNGNPGGGSAAERDRWSWAPSFSISRSSAPQLCPTILTPTPLVLHQNKRLLAELAGNLECPQRRQEAFPRGNNVGRCSCCLFDDVWQQLRVDFKDAAPTADERRRTRGSGRRATRRRGISSSSTPRTDDNDDDDDDEESHPSSMRSSVECYYDPAGNSRKGQQQQQQGQQGQLNQPRKRRGSSSTERLHHQQQQHANDDPSAMAAAAAAVGRAASFSGPSIATGGGGIGPLLAPESSEGEGSPTTAVPPIVVRQPFFRWLGLTSVAPPGPGAPFRSLSVVVAERDPSTTTGRSPTSPTPIDPLLESADAESTIRTFYTLFESYLPYMPLADTLESLSRGTLSELVLTMRPETPCPAAEALADRAKALIVAHLALPSLDIVYSLLLLAYHEHGADRDSGLWAYSGMAIRACIDMGLHKDAAEAALRSRIFWAVVCLDRIISCGTGRVATLPLSQIDVELPPPRDSVRTAQGVVLPDPFPVLCRLFLILGNVSDAVNSDSSPTSVPRVPHAVQLELAEFQASLPAALQFSIPTFSAYVSAGCAPAFLLLSIWHQAIHLAIHQAALLFTQPGTVDPDGGRLTPQSGSTAISIGDMLAYSGLISNDAFLCTPTLSQPIMMAGRAASALLKSLPQDTPKYQVEPLERAIVICQTTLERMQRPWRGLSWHLESMTKNAREIDMSHVGSPITTEDRGMLAKARMDNWARKCSQLLDQLSATPAEGEVVGFGLSSWGTTSAPGALTPLAHPTVAVLRSGRTSPLLWQDDLGSRDFLLQENPGFWAGDWLSVQAGQSDGMIGTGGNMDASAFLTRPHLPVWIRSGVPPAAIKCARTVFLSRKQQHVEESEVQQRKSVLNLLSGDPVSRSIYFGRAANAEAVAAIGVRSEFIWAPRV</sequence>
<feature type="compositionally biased region" description="Low complexity" evidence="2">
    <location>
        <begin position="164"/>
        <end position="180"/>
    </location>
</feature>
<feature type="compositionally biased region" description="Low complexity" evidence="2">
    <location>
        <begin position="188"/>
        <end position="205"/>
    </location>
</feature>
<evidence type="ECO:0000313" key="5">
    <source>
        <dbReference type="Proteomes" id="UP000777482"/>
    </source>
</evidence>
<keyword evidence="5" id="KW-1185">Reference proteome</keyword>
<feature type="region of interest" description="Disordered" evidence="2">
    <location>
        <begin position="728"/>
        <end position="748"/>
    </location>
</feature>
<gene>
    <name evidence="4" type="ORF">C6P46_006146</name>
</gene>
<feature type="region of interest" description="Disordered" evidence="2">
    <location>
        <begin position="544"/>
        <end position="650"/>
    </location>
</feature>
<dbReference type="SMART" id="SM00906">
    <property type="entry name" value="Fungal_trans"/>
    <property type="match status" value="1"/>
</dbReference>
<dbReference type="OrthoDB" id="2428527at2759"/>
<reference evidence="4 5" key="1">
    <citation type="submission" date="2020-11" db="EMBL/GenBank/DDBJ databases">
        <title>Kefir isolates.</title>
        <authorList>
            <person name="Marcisauskas S."/>
            <person name="Kim Y."/>
            <person name="Blasche S."/>
        </authorList>
    </citation>
    <scope>NUCLEOTIDE SEQUENCE [LARGE SCALE GENOMIC DNA]</scope>
    <source>
        <strain evidence="4 5">KR</strain>
    </source>
</reference>
<keyword evidence="1" id="KW-0539">Nucleus</keyword>
<feature type="compositionally biased region" description="Basic residues" evidence="2">
    <location>
        <begin position="550"/>
        <end position="563"/>
    </location>
</feature>
<feature type="region of interest" description="Disordered" evidence="2">
    <location>
        <begin position="330"/>
        <end position="388"/>
    </location>
</feature>
<dbReference type="Pfam" id="PF04082">
    <property type="entry name" value="Fungal_trans"/>
    <property type="match status" value="1"/>
</dbReference>
<dbReference type="PANTHER" id="PTHR47783:SF1">
    <property type="entry name" value="ZN(II)2CYS6 TRANSCRIPTION FACTOR (EUROFUNG)"/>
    <property type="match status" value="1"/>
</dbReference>
<feature type="compositionally biased region" description="Acidic residues" evidence="2">
    <location>
        <begin position="574"/>
        <end position="583"/>
    </location>
</feature>
<dbReference type="CDD" id="cd12148">
    <property type="entry name" value="fungal_TF_MHR"/>
    <property type="match status" value="1"/>
</dbReference>
<dbReference type="GO" id="GO:0008270">
    <property type="term" value="F:zinc ion binding"/>
    <property type="evidence" value="ECO:0007669"/>
    <property type="project" value="InterPro"/>
</dbReference>
<dbReference type="InterPro" id="IPR007219">
    <property type="entry name" value="XnlR_reg_dom"/>
</dbReference>
<dbReference type="GO" id="GO:0006351">
    <property type="term" value="P:DNA-templated transcription"/>
    <property type="evidence" value="ECO:0007669"/>
    <property type="project" value="InterPro"/>
</dbReference>
<feature type="compositionally biased region" description="Low complexity" evidence="2">
    <location>
        <begin position="418"/>
        <end position="433"/>
    </location>
</feature>
<feature type="domain" description="Xylanolytic transcriptional activator regulatory" evidence="3">
    <location>
        <begin position="844"/>
        <end position="910"/>
    </location>
</feature>
<accession>A0A9P6VWR8</accession>
<dbReference type="Proteomes" id="UP000777482">
    <property type="component" value="Unassembled WGS sequence"/>
</dbReference>
<dbReference type="EMBL" id="PUHQ01000073">
    <property type="protein sequence ID" value="KAG0657974.1"/>
    <property type="molecule type" value="Genomic_DNA"/>
</dbReference>
<organism evidence="4 5">
    <name type="scientific">Rhodotorula mucilaginosa</name>
    <name type="common">Yeast</name>
    <name type="synonym">Rhodotorula rubra</name>
    <dbReference type="NCBI Taxonomy" id="5537"/>
    <lineage>
        <taxon>Eukaryota</taxon>
        <taxon>Fungi</taxon>
        <taxon>Dikarya</taxon>
        <taxon>Basidiomycota</taxon>
        <taxon>Pucciniomycotina</taxon>
        <taxon>Microbotryomycetes</taxon>
        <taxon>Sporidiobolales</taxon>
        <taxon>Sporidiobolaceae</taxon>
        <taxon>Rhodotorula</taxon>
    </lineage>
</organism>
<dbReference type="GO" id="GO:0003677">
    <property type="term" value="F:DNA binding"/>
    <property type="evidence" value="ECO:0007669"/>
    <property type="project" value="InterPro"/>
</dbReference>
<evidence type="ECO:0000313" key="4">
    <source>
        <dbReference type="EMBL" id="KAG0657974.1"/>
    </source>
</evidence>
<feature type="compositionally biased region" description="Low complexity" evidence="2">
    <location>
        <begin position="606"/>
        <end position="617"/>
    </location>
</feature>
<feature type="compositionally biased region" description="Gly residues" evidence="2">
    <location>
        <begin position="331"/>
        <end position="351"/>
    </location>
</feature>
<protein>
    <recommendedName>
        <fullName evidence="3">Xylanolytic transcriptional activator regulatory domain-containing protein</fullName>
    </recommendedName>
</protein>
<comment type="caution">
    <text evidence="4">The sequence shown here is derived from an EMBL/GenBank/DDBJ whole genome shotgun (WGS) entry which is preliminary data.</text>
</comment>
<evidence type="ECO:0000259" key="3">
    <source>
        <dbReference type="SMART" id="SM00906"/>
    </source>
</evidence>
<dbReference type="PANTHER" id="PTHR47783">
    <property type="entry name" value="ZN(II)2CYS6 TRANSCRIPTION FACTOR (EUROFUNG)-RELATED"/>
    <property type="match status" value="1"/>
</dbReference>
<feature type="compositionally biased region" description="Low complexity" evidence="2">
    <location>
        <begin position="139"/>
        <end position="152"/>
    </location>
</feature>
<evidence type="ECO:0000256" key="2">
    <source>
        <dbReference type="SAM" id="MobiDB-lite"/>
    </source>
</evidence>
<evidence type="ECO:0000256" key="1">
    <source>
        <dbReference type="ARBA" id="ARBA00023242"/>
    </source>
</evidence>
<feature type="region of interest" description="Disordered" evidence="2">
    <location>
        <begin position="672"/>
        <end position="692"/>
    </location>
</feature>
<feature type="region of interest" description="Disordered" evidence="2">
    <location>
        <begin position="405"/>
        <end position="458"/>
    </location>
</feature>
<feature type="compositionally biased region" description="Low complexity" evidence="2">
    <location>
        <begin position="106"/>
        <end position="127"/>
    </location>
</feature>
<feature type="compositionally biased region" description="Gly residues" evidence="2">
    <location>
        <begin position="445"/>
        <end position="454"/>
    </location>
</feature>
<feature type="region of interest" description="Disordered" evidence="2">
    <location>
        <begin position="164"/>
        <end position="209"/>
    </location>
</feature>